<keyword evidence="2" id="KW-1185">Reference proteome</keyword>
<protein>
    <submittedName>
        <fullName evidence="1">Uncharacterized protein</fullName>
    </submittedName>
</protein>
<gene>
    <name evidence="1" type="ORF">K469DRAFT_754148</name>
</gene>
<organism evidence="1 2">
    <name type="scientific">Zopfia rhizophila CBS 207.26</name>
    <dbReference type="NCBI Taxonomy" id="1314779"/>
    <lineage>
        <taxon>Eukaryota</taxon>
        <taxon>Fungi</taxon>
        <taxon>Dikarya</taxon>
        <taxon>Ascomycota</taxon>
        <taxon>Pezizomycotina</taxon>
        <taxon>Dothideomycetes</taxon>
        <taxon>Dothideomycetes incertae sedis</taxon>
        <taxon>Zopfiaceae</taxon>
        <taxon>Zopfia</taxon>
    </lineage>
</organism>
<dbReference type="AlphaFoldDB" id="A0A6A6DIV9"/>
<proteinExistence type="predicted"/>
<sequence>MPLNSSQKPGYMQHRIHESLGIAFSHLPSPEYFTYLAATLTPAKLEFAREMCIEAALDPDMHARYRQYWKTFTYEMNAGVHVQSSGIGIMEVVVQSCVWMHLRVEK</sequence>
<evidence type="ECO:0000313" key="2">
    <source>
        <dbReference type="Proteomes" id="UP000800200"/>
    </source>
</evidence>
<evidence type="ECO:0000313" key="1">
    <source>
        <dbReference type="EMBL" id="KAF2179085.1"/>
    </source>
</evidence>
<dbReference type="Proteomes" id="UP000800200">
    <property type="component" value="Unassembled WGS sequence"/>
</dbReference>
<dbReference type="EMBL" id="ML994670">
    <property type="protein sequence ID" value="KAF2179085.1"/>
    <property type="molecule type" value="Genomic_DNA"/>
</dbReference>
<reference evidence="1" key="1">
    <citation type="journal article" date="2020" name="Stud. Mycol.">
        <title>101 Dothideomycetes genomes: a test case for predicting lifestyles and emergence of pathogens.</title>
        <authorList>
            <person name="Haridas S."/>
            <person name="Albert R."/>
            <person name="Binder M."/>
            <person name="Bloem J."/>
            <person name="Labutti K."/>
            <person name="Salamov A."/>
            <person name="Andreopoulos B."/>
            <person name="Baker S."/>
            <person name="Barry K."/>
            <person name="Bills G."/>
            <person name="Bluhm B."/>
            <person name="Cannon C."/>
            <person name="Castanera R."/>
            <person name="Culley D."/>
            <person name="Daum C."/>
            <person name="Ezra D."/>
            <person name="Gonzalez J."/>
            <person name="Henrissat B."/>
            <person name="Kuo A."/>
            <person name="Liang C."/>
            <person name="Lipzen A."/>
            <person name="Lutzoni F."/>
            <person name="Magnuson J."/>
            <person name="Mondo S."/>
            <person name="Nolan M."/>
            <person name="Ohm R."/>
            <person name="Pangilinan J."/>
            <person name="Park H.-J."/>
            <person name="Ramirez L."/>
            <person name="Alfaro M."/>
            <person name="Sun H."/>
            <person name="Tritt A."/>
            <person name="Yoshinaga Y."/>
            <person name="Zwiers L.-H."/>
            <person name="Turgeon B."/>
            <person name="Goodwin S."/>
            <person name="Spatafora J."/>
            <person name="Crous P."/>
            <person name="Grigoriev I."/>
        </authorList>
    </citation>
    <scope>NUCLEOTIDE SEQUENCE</scope>
    <source>
        <strain evidence="1">CBS 207.26</strain>
    </source>
</reference>
<name>A0A6A6DIV9_9PEZI</name>
<accession>A0A6A6DIV9</accession>